<accession>A0A7S1BP33</accession>
<proteinExistence type="predicted"/>
<dbReference type="Gene3D" id="3.40.970.10">
    <property type="entry name" value="Ribonuclease H1, N-terminal domain"/>
    <property type="match status" value="1"/>
</dbReference>
<dbReference type="EMBL" id="HBFR01028830">
    <property type="protein sequence ID" value="CAD8893740.1"/>
    <property type="molecule type" value="Transcribed_RNA"/>
</dbReference>
<dbReference type="InterPro" id="IPR011320">
    <property type="entry name" value="RNase_H1_N"/>
</dbReference>
<evidence type="ECO:0000259" key="2">
    <source>
        <dbReference type="Pfam" id="PF01693"/>
    </source>
</evidence>
<name>A0A7S1BP33_9STRA</name>
<feature type="domain" description="Ribonuclease H1 N-terminal" evidence="2">
    <location>
        <begin position="19"/>
        <end position="52"/>
    </location>
</feature>
<feature type="region of interest" description="Disordered" evidence="1">
    <location>
        <begin position="112"/>
        <end position="137"/>
    </location>
</feature>
<dbReference type="AlphaFoldDB" id="A0A7S1BP33"/>
<dbReference type="InterPro" id="IPR037056">
    <property type="entry name" value="RNase_H1_N_sf"/>
</dbReference>
<organism evidence="3">
    <name type="scientific">Corethron hystrix</name>
    <dbReference type="NCBI Taxonomy" id="216773"/>
    <lineage>
        <taxon>Eukaryota</taxon>
        <taxon>Sar</taxon>
        <taxon>Stramenopiles</taxon>
        <taxon>Ochrophyta</taxon>
        <taxon>Bacillariophyta</taxon>
        <taxon>Coscinodiscophyceae</taxon>
        <taxon>Corethrophycidae</taxon>
        <taxon>Corethrales</taxon>
        <taxon>Corethraceae</taxon>
        <taxon>Corethron</taxon>
    </lineage>
</organism>
<evidence type="ECO:0000313" key="3">
    <source>
        <dbReference type="EMBL" id="CAD8893740.1"/>
    </source>
</evidence>
<dbReference type="Pfam" id="PF01693">
    <property type="entry name" value="Cauli_VI"/>
    <property type="match status" value="1"/>
</dbReference>
<evidence type="ECO:0000256" key="1">
    <source>
        <dbReference type="SAM" id="MobiDB-lite"/>
    </source>
</evidence>
<gene>
    <name evidence="3" type="ORF">CHYS00102_LOCUS20949</name>
</gene>
<feature type="compositionally biased region" description="Basic residues" evidence="1">
    <location>
        <begin position="128"/>
        <end position="137"/>
    </location>
</feature>
<sequence>MIEKDPQNHSSHECPPYQFYGVRKGKAVRACVFLFWSDCKAQVDGYDGAEYAGPFGDFHDAVIFAAMRQSKDNSISCTSSLSVKSDLTINTKEEKVEKIEADANKVSLPMIRVTEEDKSNSGDGTTSAKKKIKSDFS</sequence>
<reference evidence="3" key="1">
    <citation type="submission" date="2021-01" db="EMBL/GenBank/DDBJ databases">
        <authorList>
            <person name="Corre E."/>
            <person name="Pelletier E."/>
            <person name="Niang G."/>
            <person name="Scheremetjew M."/>
            <person name="Finn R."/>
            <person name="Kale V."/>
            <person name="Holt S."/>
            <person name="Cochrane G."/>
            <person name="Meng A."/>
            <person name="Brown T."/>
            <person name="Cohen L."/>
        </authorList>
    </citation>
    <scope>NUCLEOTIDE SEQUENCE</scope>
    <source>
        <strain evidence="3">308</strain>
    </source>
</reference>
<protein>
    <recommendedName>
        <fullName evidence="2">Ribonuclease H1 N-terminal domain-containing protein</fullName>
    </recommendedName>
</protein>